<feature type="compositionally biased region" description="Pro residues" evidence="1">
    <location>
        <begin position="235"/>
        <end position="253"/>
    </location>
</feature>
<feature type="compositionally biased region" description="Low complexity" evidence="1">
    <location>
        <begin position="1009"/>
        <end position="1020"/>
    </location>
</feature>
<feature type="compositionally biased region" description="Polar residues" evidence="1">
    <location>
        <begin position="575"/>
        <end position="592"/>
    </location>
</feature>
<feature type="compositionally biased region" description="Low complexity" evidence="1">
    <location>
        <begin position="887"/>
        <end position="897"/>
    </location>
</feature>
<dbReference type="GO" id="GO:0031267">
    <property type="term" value="F:small GTPase binding"/>
    <property type="evidence" value="ECO:0007669"/>
    <property type="project" value="TreeGrafter"/>
</dbReference>
<feature type="compositionally biased region" description="Basic and acidic residues" evidence="1">
    <location>
        <begin position="421"/>
        <end position="448"/>
    </location>
</feature>
<dbReference type="SUPFAM" id="SSF109993">
    <property type="entry name" value="VPS9 domain"/>
    <property type="match status" value="1"/>
</dbReference>
<dbReference type="PROSITE" id="PS51205">
    <property type="entry name" value="VPS9"/>
    <property type="match status" value="1"/>
</dbReference>
<feature type="compositionally biased region" description="Polar residues" evidence="1">
    <location>
        <begin position="854"/>
        <end position="865"/>
    </location>
</feature>
<gene>
    <name evidence="3" type="ORF">FA15DRAFT_137771</name>
</gene>
<protein>
    <recommendedName>
        <fullName evidence="2">VPS9 domain-containing protein</fullName>
    </recommendedName>
</protein>
<dbReference type="OrthoDB" id="10264848at2759"/>
<accession>A0A5C3KJ69</accession>
<dbReference type="PANTHER" id="PTHR23101">
    <property type="entry name" value="RAB GDP/GTP EXCHANGE FACTOR"/>
    <property type="match status" value="1"/>
</dbReference>
<organism evidence="3 4">
    <name type="scientific">Coprinopsis marcescibilis</name>
    <name type="common">Agaric fungus</name>
    <name type="synonym">Psathyrella marcescibilis</name>
    <dbReference type="NCBI Taxonomy" id="230819"/>
    <lineage>
        <taxon>Eukaryota</taxon>
        <taxon>Fungi</taxon>
        <taxon>Dikarya</taxon>
        <taxon>Basidiomycota</taxon>
        <taxon>Agaricomycotina</taxon>
        <taxon>Agaricomycetes</taxon>
        <taxon>Agaricomycetidae</taxon>
        <taxon>Agaricales</taxon>
        <taxon>Agaricineae</taxon>
        <taxon>Psathyrellaceae</taxon>
        <taxon>Coprinopsis</taxon>
    </lineage>
</organism>
<feature type="domain" description="VPS9" evidence="2">
    <location>
        <begin position="477"/>
        <end position="715"/>
    </location>
</feature>
<feature type="compositionally biased region" description="Polar residues" evidence="1">
    <location>
        <begin position="787"/>
        <end position="815"/>
    </location>
</feature>
<feature type="compositionally biased region" description="Acidic residues" evidence="1">
    <location>
        <begin position="898"/>
        <end position="912"/>
    </location>
</feature>
<name>A0A5C3KJ69_COPMA</name>
<feature type="compositionally biased region" description="Low complexity" evidence="1">
    <location>
        <begin position="254"/>
        <end position="263"/>
    </location>
</feature>
<feature type="region of interest" description="Disordered" evidence="1">
    <location>
        <begin position="850"/>
        <end position="1041"/>
    </location>
</feature>
<dbReference type="Pfam" id="PF02204">
    <property type="entry name" value="VPS9"/>
    <property type="match status" value="1"/>
</dbReference>
<reference evidence="3 4" key="1">
    <citation type="journal article" date="2019" name="Nat. Ecol. Evol.">
        <title>Megaphylogeny resolves global patterns of mushroom evolution.</title>
        <authorList>
            <person name="Varga T."/>
            <person name="Krizsan K."/>
            <person name="Foldi C."/>
            <person name="Dima B."/>
            <person name="Sanchez-Garcia M."/>
            <person name="Sanchez-Ramirez S."/>
            <person name="Szollosi G.J."/>
            <person name="Szarkandi J.G."/>
            <person name="Papp V."/>
            <person name="Albert L."/>
            <person name="Andreopoulos W."/>
            <person name="Angelini C."/>
            <person name="Antonin V."/>
            <person name="Barry K.W."/>
            <person name="Bougher N.L."/>
            <person name="Buchanan P."/>
            <person name="Buyck B."/>
            <person name="Bense V."/>
            <person name="Catcheside P."/>
            <person name="Chovatia M."/>
            <person name="Cooper J."/>
            <person name="Damon W."/>
            <person name="Desjardin D."/>
            <person name="Finy P."/>
            <person name="Geml J."/>
            <person name="Haridas S."/>
            <person name="Hughes K."/>
            <person name="Justo A."/>
            <person name="Karasinski D."/>
            <person name="Kautmanova I."/>
            <person name="Kiss B."/>
            <person name="Kocsube S."/>
            <person name="Kotiranta H."/>
            <person name="LaButti K.M."/>
            <person name="Lechner B.E."/>
            <person name="Liimatainen K."/>
            <person name="Lipzen A."/>
            <person name="Lukacs Z."/>
            <person name="Mihaltcheva S."/>
            <person name="Morgado L.N."/>
            <person name="Niskanen T."/>
            <person name="Noordeloos M.E."/>
            <person name="Ohm R.A."/>
            <person name="Ortiz-Santana B."/>
            <person name="Ovrebo C."/>
            <person name="Racz N."/>
            <person name="Riley R."/>
            <person name="Savchenko A."/>
            <person name="Shiryaev A."/>
            <person name="Soop K."/>
            <person name="Spirin V."/>
            <person name="Szebenyi C."/>
            <person name="Tomsovsky M."/>
            <person name="Tulloss R.E."/>
            <person name="Uehling J."/>
            <person name="Grigoriev I.V."/>
            <person name="Vagvolgyi C."/>
            <person name="Papp T."/>
            <person name="Martin F.M."/>
            <person name="Miettinen O."/>
            <person name="Hibbett D.S."/>
            <person name="Nagy L.G."/>
        </authorList>
    </citation>
    <scope>NUCLEOTIDE SEQUENCE [LARGE SCALE GENOMIC DNA]</scope>
    <source>
        <strain evidence="3 4">CBS 121175</strain>
    </source>
</reference>
<dbReference type="InterPro" id="IPR045046">
    <property type="entry name" value="Vps9-like"/>
</dbReference>
<dbReference type="InterPro" id="IPR003123">
    <property type="entry name" value="VPS9"/>
</dbReference>
<dbReference type="Gene3D" id="1.20.1050.80">
    <property type="entry name" value="VPS9 domain"/>
    <property type="match status" value="2"/>
</dbReference>
<evidence type="ECO:0000259" key="2">
    <source>
        <dbReference type="PROSITE" id="PS51205"/>
    </source>
</evidence>
<dbReference type="AlphaFoldDB" id="A0A5C3KJ69"/>
<feature type="region of interest" description="Disordered" evidence="1">
    <location>
        <begin position="1"/>
        <end position="83"/>
    </location>
</feature>
<evidence type="ECO:0000313" key="4">
    <source>
        <dbReference type="Proteomes" id="UP000307440"/>
    </source>
</evidence>
<sequence>MNSLKEGQFPAASIGRSTAARVQQAASEAHPLLSSGSVSPPADGSGGAPKYLPYTPRHRAAPAATTTGTIVHPPSPQGQQGNATSKLQLMHLKAAAQNVGLDTSTVGWAILEKLGAPNDGEEWSEIWNAISMGKAIVMLPLEQTSANEIITADLVKDHIFFWDGYSEVVTMSGLRANLSGPVLTFRSTIATSTKLFQDILSPLSRSNAFGLLPRLPQVSSSYPRVAFQSEQATLPLPPRAPPVQKPPLPPRPGARPTGPGQAPSRIPNPFASLFGGNPSKNAVSIAPSSPPASIRSFDSTNEGAPIELTALTIDRKIVRKGFAKQMNKALKSELREMLTSATDATPPAWVVDRTIDFTAGWFPFVRVKDGNGAKEKEREYGPNPLEEGSDDAADRLQDFYGLLEHDLLDAGSPFLPSSKSRGSDRESNVDDEKARQRRGREQEEAERRVRDVMEAVERSICSLFYDRLFMQSTTDDTSHDETLTSRICALNMLDLGLNHLDIIAGDIEPDLNVVVHACGEMLSQLDPCRCPADKSAILVAAHKVLVDGLSRLPPIRLKADDEPQTARPVSRKNSEPQLSHLNILRSTSSQSLVRDDDQTPTVASMARMHTSTASPLPVDSKPLPVIEKAEPEKVQSKLTLDMDAHPKEPTPVSGDILFPILIFSVVKANPPHLLSNLLFTQRFRNHTVGGEEAYCLINLMAVAEFLENVDLEALGLTDSDKVLSAADLTPIPLTRSPVTSETPLAPADGQSGLRNRMEQQVDAIADSANKVISGVVDSSFGILRSFLPNNSGQPQSGGSRPTTPATSEMSSSWRPGSSLPKPGFGLLRRDSTPGSGFSIANIAASLPISRRSRSNTGEESGQQLISVSRPSSAGSRRSSLKIRVAGDSSQEESASATSDDDDDDDEEDEDEDHERREEGLSTSARSTRSIQSFESMVAAEKARNRKQKASSARSPDPATSPPNNLPRKSLSDRLARVSTVSLTGGMKAISPRQDSLLLQPPHQTNRGTSESPASSRSPSPIQHQSLAGLAPPIERFVNSSPGDLRLSEVADLLRDYKRLVEAIRAVDGFDE</sequence>
<feature type="region of interest" description="Disordered" evidence="1">
    <location>
        <begin position="413"/>
        <end position="448"/>
    </location>
</feature>
<dbReference type="GO" id="GO:0016192">
    <property type="term" value="P:vesicle-mediated transport"/>
    <property type="evidence" value="ECO:0007669"/>
    <property type="project" value="InterPro"/>
</dbReference>
<evidence type="ECO:0000256" key="1">
    <source>
        <dbReference type="SAM" id="MobiDB-lite"/>
    </source>
</evidence>
<dbReference type="EMBL" id="ML210307">
    <property type="protein sequence ID" value="TFK20246.1"/>
    <property type="molecule type" value="Genomic_DNA"/>
</dbReference>
<feature type="region of interest" description="Disordered" evidence="1">
    <location>
        <begin position="732"/>
        <end position="752"/>
    </location>
</feature>
<dbReference type="GO" id="GO:0005085">
    <property type="term" value="F:guanyl-nucleotide exchange factor activity"/>
    <property type="evidence" value="ECO:0007669"/>
    <property type="project" value="InterPro"/>
</dbReference>
<dbReference type="GO" id="GO:0030139">
    <property type="term" value="C:endocytic vesicle"/>
    <property type="evidence" value="ECO:0007669"/>
    <property type="project" value="TreeGrafter"/>
</dbReference>
<feature type="region of interest" description="Disordered" evidence="1">
    <location>
        <begin position="231"/>
        <end position="267"/>
    </location>
</feature>
<dbReference type="InterPro" id="IPR037191">
    <property type="entry name" value="VPS9_dom_sf"/>
</dbReference>
<dbReference type="STRING" id="230819.A0A5C3KJ69"/>
<dbReference type="GO" id="GO:0005829">
    <property type="term" value="C:cytosol"/>
    <property type="evidence" value="ECO:0007669"/>
    <property type="project" value="TreeGrafter"/>
</dbReference>
<feature type="region of interest" description="Disordered" evidence="1">
    <location>
        <begin position="787"/>
        <end position="832"/>
    </location>
</feature>
<proteinExistence type="predicted"/>
<feature type="compositionally biased region" description="Low complexity" evidence="1">
    <location>
        <begin position="866"/>
        <end position="877"/>
    </location>
</feature>
<evidence type="ECO:0000313" key="3">
    <source>
        <dbReference type="EMBL" id="TFK20246.1"/>
    </source>
</evidence>
<keyword evidence="4" id="KW-1185">Reference proteome</keyword>
<dbReference type="Proteomes" id="UP000307440">
    <property type="component" value="Unassembled WGS sequence"/>
</dbReference>
<dbReference type="PANTHER" id="PTHR23101:SF25">
    <property type="entry name" value="GTPASE-ACTIVATING PROTEIN AND VPS9 DOMAIN-CONTAINING PROTEIN 1"/>
    <property type="match status" value="1"/>
</dbReference>
<feature type="compositionally biased region" description="Polar residues" evidence="1">
    <location>
        <begin position="920"/>
        <end position="934"/>
    </location>
</feature>
<feature type="region of interest" description="Disordered" evidence="1">
    <location>
        <begin position="556"/>
        <end position="622"/>
    </location>
</feature>